<dbReference type="Proteomes" id="UP001174997">
    <property type="component" value="Unassembled WGS sequence"/>
</dbReference>
<reference evidence="3" key="1">
    <citation type="submission" date="2023-06" db="EMBL/GenBank/DDBJ databases">
        <title>Genome-scale phylogeny and comparative genomics of the fungal order Sordariales.</title>
        <authorList>
            <consortium name="Lawrence Berkeley National Laboratory"/>
            <person name="Hensen N."/>
            <person name="Bonometti L."/>
            <person name="Westerberg I."/>
            <person name="Brannstrom I.O."/>
            <person name="Guillou S."/>
            <person name="Cros-Aarteil S."/>
            <person name="Calhoun S."/>
            <person name="Haridas S."/>
            <person name="Kuo A."/>
            <person name="Mondo S."/>
            <person name="Pangilinan J."/>
            <person name="Riley R."/>
            <person name="Labutti K."/>
            <person name="Andreopoulos B."/>
            <person name="Lipzen A."/>
            <person name="Chen C."/>
            <person name="Yanf M."/>
            <person name="Daum C."/>
            <person name="Ng V."/>
            <person name="Clum A."/>
            <person name="Steindorff A."/>
            <person name="Ohm R."/>
            <person name="Martin F."/>
            <person name="Silar P."/>
            <person name="Natvig D."/>
            <person name="Lalanne C."/>
            <person name="Gautier V."/>
            <person name="Ament-Velasquez S.L."/>
            <person name="Kruys A."/>
            <person name="Hutchinson M.I."/>
            <person name="Powell A.J."/>
            <person name="Barry K."/>
            <person name="Miller A.N."/>
            <person name="Grigoriev I.V."/>
            <person name="Debuchy R."/>
            <person name="Gladieux P."/>
            <person name="Thoren M.H."/>
            <person name="Johannesson H."/>
        </authorList>
    </citation>
    <scope>NUCLEOTIDE SEQUENCE</scope>
    <source>
        <strain evidence="3">CBS 307.81</strain>
    </source>
</reference>
<dbReference type="SUPFAM" id="SSF54909">
    <property type="entry name" value="Dimeric alpha+beta barrel"/>
    <property type="match status" value="1"/>
</dbReference>
<dbReference type="Gene3D" id="3.30.70.100">
    <property type="match status" value="1"/>
</dbReference>
<proteinExistence type="predicted"/>
<name>A0AA39Z988_9PEZI</name>
<dbReference type="InterPro" id="IPR007138">
    <property type="entry name" value="ABM_dom"/>
</dbReference>
<evidence type="ECO:0000313" key="4">
    <source>
        <dbReference type="Proteomes" id="UP001174997"/>
    </source>
</evidence>
<protein>
    <recommendedName>
        <fullName evidence="2">ABM domain-containing protein</fullName>
    </recommendedName>
</protein>
<keyword evidence="4" id="KW-1185">Reference proteome</keyword>
<accession>A0AA39Z988</accession>
<gene>
    <name evidence="3" type="ORF">QBC41DRAFT_230178</name>
</gene>
<feature type="region of interest" description="Disordered" evidence="1">
    <location>
        <begin position="1"/>
        <end position="22"/>
    </location>
</feature>
<sequence>MTSPLSSDASTNNSESPPEPDSAVDIIITLAINPDNKAQVEANLLKAGEWVEKNEPGCLQWEVFYLEATGEMVLVERFNDLPTARKYHPENREKEGMSDGGLKWANEIVEKGWLSQEPDIKVLSRRGGFGLRKWQ</sequence>
<evidence type="ECO:0000259" key="2">
    <source>
        <dbReference type="Pfam" id="PF03992"/>
    </source>
</evidence>
<evidence type="ECO:0000256" key="1">
    <source>
        <dbReference type="SAM" id="MobiDB-lite"/>
    </source>
</evidence>
<comment type="caution">
    <text evidence="3">The sequence shown here is derived from an EMBL/GenBank/DDBJ whole genome shotgun (WGS) entry which is preliminary data.</text>
</comment>
<dbReference type="InterPro" id="IPR011008">
    <property type="entry name" value="Dimeric_a/b-barrel"/>
</dbReference>
<evidence type="ECO:0000313" key="3">
    <source>
        <dbReference type="EMBL" id="KAK0666643.1"/>
    </source>
</evidence>
<feature type="domain" description="ABM" evidence="2">
    <location>
        <begin position="26"/>
        <end position="82"/>
    </location>
</feature>
<dbReference type="EMBL" id="JAULSY010000085">
    <property type="protein sequence ID" value="KAK0666643.1"/>
    <property type="molecule type" value="Genomic_DNA"/>
</dbReference>
<dbReference type="Pfam" id="PF03992">
    <property type="entry name" value="ABM"/>
    <property type="match status" value="1"/>
</dbReference>
<organism evidence="3 4">
    <name type="scientific">Cercophora samala</name>
    <dbReference type="NCBI Taxonomy" id="330535"/>
    <lineage>
        <taxon>Eukaryota</taxon>
        <taxon>Fungi</taxon>
        <taxon>Dikarya</taxon>
        <taxon>Ascomycota</taxon>
        <taxon>Pezizomycotina</taxon>
        <taxon>Sordariomycetes</taxon>
        <taxon>Sordariomycetidae</taxon>
        <taxon>Sordariales</taxon>
        <taxon>Lasiosphaeriaceae</taxon>
        <taxon>Cercophora</taxon>
    </lineage>
</organism>
<dbReference type="AlphaFoldDB" id="A0AA39Z988"/>
<feature type="compositionally biased region" description="Polar residues" evidence="1">
    <location>
        <begin position="1"/>
        <end position="16"/>
    </location>
</feature>